<dbReference type="InterPro" id="IPR003770">
    <property type="entry name" value="MLTG-like"/>
</dbReference>
<dbReference type="HAMAP" id="MF_02065">
    <property type="entry name" value="MltG"/>
    <property type="match status" value="1"/>
</dbReference>
<evidence type="ECO:0000256" key="2">
    <source>
        <dbReference type="ARBA" id="ARBA00022692"/>
    </source>
</evidence>
<keyword evidence="5" id="KW-0456">Lyase</keyword>
<organism evidence="8 9">
    <name type="scientific">Candidatus Nealsonbacteria bacterium CG_4_10_14_0_8_um_filter_37_14</name>
    <dbReference type="NCBI Taxonomy" id="1974684"/>
    <lineage>
        <taxon>Bacteria</taxon>
        <taxon>Candidatus Nealsoniibacteriota</taxon>
    </lineage>
</organism>
<keyword evidence="6" id="KW-0961">Cell wall biogenesis/degradation</keyword>
<keyword evidence="2 7" id="KW-0812">Transmembrane</keyword>
<dbReference type="GO" id="GO:0016829">
    <property type="term" value="F:lyase activity"/>
    <property type="evidence" value="ECO:0007669"/>
    <property type="project" value="UniProtKB-KW"/>
</dbReference>
<comment type="caution">
    <text evidence="8">The sequence shown here is derived from an EMBL/GenBank/DDBJ whole genome shotgun (WGS) entry which is preliminary data.</text>
</comment>
<evidence type="ECO:0000256" key="1">
    <source>
        <dbReference type="ARBA" id="ARBA00022475"/>
    </source>
</evidence>
<evidence type="ECO:0000256" key="4">
    <source>
        <dbReference type="ARBA" id="ARBA00023136"/>
    </source>
</evidence>
<dbReference type="GO" id="GO:0071555">
    <property type="term" value="P:cell wall organization"/>
    <property type="evidence" value="ECO:0007669"/>
    <property type="project" value="UniProtKB-KW"/>
</dbReference>
<keyword evidence="4 7" id="KW-0472">Membrane</keyword>
<evidence type="ECO:0000256" key="5">
    <source>
        <dbReference type="ARBA" id="ARBA00023239"/>
    </source>
</evidence>
<protein>
    <submittedName>
        <fullName evidence="8">Endolytic transglycosylase MltG</fullName>
    </submittedName>
</protein>
<dbReference type="NCBIfam" id="TIGR00247">
    <property type="entry name" value="endolytic transglycosylase MltG"/>
    <property type="match status" value="1"/>
</dbReference>
<evidence type="ECO:0000313" key="9">
    <source>
        <dbReference type="Proteomes" id="UP000230767"/>
    </source>
</evidence>
<dbReference type="AlphaFoldDB" id="A0A2M7R5R6"/>
<sequence>MKQNKKTISILTAIICLLLGGFLWQGIYLPKSSNGAPPLAGRVVGGLESKAENLFLIEKGQGLQEISENLEKENLIKSKIFFELYVFFNKKQNQLQAGGYFLSLSMNVPEIVEKFVSGKIAKVKITVPEGFTIKQIEEKINELFNTTRTVLVVLRVGDFKNEFGFLTGTPDDLTLEGFLFPDTYQFFYNESSDEIARKMLKNFEKKLDLNLKEEIEKQGKSIFETVIMASLLEKEIKTLGDKKLVSGILWKRLENGIPLQVDATITYISGKKTTEIPKEELEVDSPYNTYKYLGLPKGPICNPGLKSIEAAIYPEDSNFWYYLSKPDGDTIFSKTLE</sequence>
<dbReference type="EMBL" id="PFLW01000093">
    <property type="protein sequence ID" value="PIY88423.1"/>
    <property type="molecule type" value="Genomic_DNA"/>
</dbReference>
<feature type="transmembrane region" description="Helical" evidence="7">
    <location>
        <begin position="7"/>
        <end position="27"/>
    </location>
</feature>
<name>A0A2M7R5R6_9BACT</name>
<dbReference type="Proteomes" id="UP000230767">
    <property type="component" value="Unassembled WGS sequence"/>
</dbReference>
<accession>A0A2M7R5R6</accession>
<dbReference type="Gene3D" id="3.30.1490.480">
    <property type="entry name" value="Endolytic murein transglycosylase"/>
    <property type="match status" value="1"/>
</dbReference>
<keyword evidence="3 7" id="KW-1133">Transmembrane helix</keyword>
<proteinExistence type="inferred from homology"/>
<feature type="non-terminal residue" evidence="8">
    <location>
        <position position="337"/>
    </location>
</feature>
<evidence type="ECO:0000313" key="8">
    <source>
        <dbReference type="EMBL" id="PIY88423.1"/>
    </source>
</evidence>
<reference evidence="9" key="1">
    <citation type="submission" date="2017-09" db="EMBL/GenBank/DDBJ databases">
        <title>Depth-based differentiation of microbial function through sediment-hosted aquifers and enrichment of novel symbionts in the deep terrestrial subsurface.</title>
        <authorList>
            <person name="Probst A.J."/>
            <person name="Ladd B."/>
            <person name="Jarett J.K."/>
            <person name="Geller-Mcgrath D.E."/>
            <person name="Sieber C.M.K."/>
            <person name="Emerson J.B."/>
            <person name="Anantharaman K."/>
            <person name="Thomas B.C."/>
            <person name="Malmstrom R."/>
            <person name="Stieglmeier M."/>
            <person name="Klingl A."/>
            <person name="Woyke T."/>
            <person name="Ryan C.M."/>
            <person name="Banfield J.F."/>
        </authorList>
    </citation>
    <scope>NUCLEOTIDE SEQUENCE [LARGE SCALE GENOMIC DNA]</scope>
</reference>
<evidence type="ECO:0000256" key="3">
    <source>
        <dbReference type="ARBA" id="ARBA00022989"/>
    </source>
</evidence>
<evidence type="ECO:0000256" key="7">
    <source>
        <dbReference type="SAM" id="Phobius"/>
    </source>
</evidence>
<dbReference type="PANTHER" id="PTHR30518">
    <property type="entry name" value="ENDOLYTIC MUREIN TRANSGLYCOSYLASE"/>
    <property type="match status" value="1"/>
</dbReference>
<dbReference type="PANTHER" id="PTHR30518:SF2">
    <property type="entry name" value="ENDOLYTIC MUREIN TRANSGLYCOSYLASE"/>
    <property type="match status" value="1"/>
</dbReference>
<evidence type="ECO:0000256" key="6">
    <source>
        <dbReference type="ARBA" id="ARBA00023316"/>
    </source>
</evidence>
<dbReference type="CDD" id="cd08010">
    <property type="entry name" value="MltG_like"/>
    <property type="match status" value="1"/>
</dbReference>
<keyword evidence="1" id="KW-1003">Cell membrane</keyword>
<gene>
    <name evidence="8" type="ORF">COY73_03945</name>
</gene>
<dbReference type="Pfam" id="PF02618">
    <property type="entry name" value="YceG"/>
    <property type="match status" value="1"/>
</dbReference>